<comment type="caution">
    <text evidence="1">The sequence shown here is derived from an EMBL/GenBank/DDBJ whole genome shotgun (WGS) entry which is preliminary data.</text>
</comment>
<dbReference type="AlphaFoldDB" id="W6T4C5"/>
<protein>
    <submittedName>
        <fullName evidence="1">Rrf2 family transcriptional regulator</fullName>
    </submittedName>
</protein>
<dbReference type="PATRIC" id="fig|1400520.3.peg.3285"/>
<dbReference type="InterPro" id="IPR036388">
    <property type="entry name" value="WH-like_DNA-bd_sf"/>
</dbReference>
<proteinExistence type="predicted"/>
<dbReference type="InterPro" id="IPR036390">
    <property type="entry name" value="WH_DNA-bd_sf"/>
</dbReference>
<dbReference type="eggNOG" id="COG1959">
    <property type="taxonomic scope" value="Bacteria"/>
</dbReference>
<reference evidence="1 2" key="1">
    <citation type="journal article" date="2014" name="Genome Announc.">
        <title>Genome Sequence of Lactobacillus fabifermentans Strain T30PCM01, Isolated from Fermenting Grape Marc.</title>
        <authorList>
            <person name="Treu L."/>
            <person name="Vendramin V."/>
            <person name="Bovo B."/>
            <person name="Giacomini A."/>
            <person name="Corich V."/>
            <person name="Campanaro S."/>
        </authorList>
    </citation>
    <scope>NUCLEOTIDE SEQUENCE [LARGE SCALE GENOMIC DNA]</scope>
    <source>
        <strain evidence="1 2">T30PCM01</strain>
    </source>
</reference>
<dbReference type="OrthoDB" id="9808360at2"/>
<dbReference type="PANTHER" id="PTHR33221">
    <property type="entry name" value="WINGED HELIX-TURN-HELIX TRANSCRIPTIONAL REGULATOR, RRF2 FAMILY"/>
    <property type="match status" value="1"/>
</dbReference>
<evidence type="ECO:0000313" key="1">
    <source>
        <dbReference type="EMBL" id="ETY72528.1"/>
    </source>
</evidence>
<dbReference type="RefSeq" id="WP_033614869.1">
    <property type="nucleotide sequence ID" value="NZ_KK036540.1"/>
</dbReference>
<dbReference type="InterPro" id="IPR000944">
    <property type="entry name" value="Tscrpt_reg_Rrf2"/>
</dbReference>
<dbReference type="PANTHER" id="PTHR33221:SF9">
    <property type="entry name" value="RRF2 FAMILY PROTEIN"/>
    <property type="match status" value="1"/>
</dbReference>
<organism evidence="1 2">
    <name type="scientific">Lactiplantibacillus fabifermentans T30PCM01</name>
    <dbReference type="NCBI Taxonomy" id="1400520"/>
    <lineage>
        <taxon>Bacteria</taxon>
        <taxon>Bacillati</taxon>
        <taxon>Bacillota</taxon>
        <taxon>Bacilli</taxon>
        <taxon>Lactobacillales</taxon>
        <taxon>Lactobacillaceae</taxon>
        <taxon>Lactiplantibacillus</taxon>
    </lineage>
</organism>
<dbReference type="HOGENOM" id="CLU_107144_1_0_9"/>
<dbReference type="SUPFAM" id="SSF46785">
    <property type="entry name" value="Winged helix' DNA-binding domain"/>
    <property type="match status" value="1"/>
</dbReference>
<dbReference type="Pfam" id="PF02082">
    <property type="entry name" value="Rrf2"/>
    <property type="match status" value="1"/>
</dbReference>
<gene>
    <name evidence="1" type="ORF">LFAB_16710</name>
</gene>
<dbReference type="NCBIfam" id="TIGR00738">
    <property type="entry name" value="rrf2_super"/>
    <property type="match status" value="1"/>
</dbReference>
<dbReference type="PROSITE" id="PS51197">
    <property type="entry name" value="HTH_RRF2_2"/>
    <property type="match status" value="1"/>
</dbReference>
<evidence type="ECO:0000313" key="2">
    <source>
        <dbReference type="Proteomes" id="UP000019247"/>
    </source>
</evidence>
<dbReference type="GO" id="GO:0005829">
    <property type="term" value="C:cytosol"/>
    <property type="evidence" value="ECO:0007669"/>
    <property type="project" value="TreeGrafter"/>
</dbReference>
<dbReference type="GO" id="GO:0003700">
    <property type="term" value="F:DNA-binding transcription factor activity"/>
    <property type="evidence" value="ECO:0007669"/>
    <property type="project" value="TreeGrafter"/>
</dbReference>
<dbReference type="Proteomes" id="UP000019247">
    <property type="component" value="Unassembled WGS sequence"/>
</dbReference>
<accession>W6T4C5</accession>
<name>W6T4C5_9LACO</name>
<dbReference type="EMBL" id="AWWK01000094">
    <property type="protein sequence ID" value="ETY72528.1"/>
    <property type="molecule type" value="Genomic_DNA"/>
</dbReference>
<sequence>MKISKSIEQGLYVVLMLALQQDHTPVKSQVLSQQLAVSDSYLKKILRKLVVAEVIDSNASKDGGYTLKRSVEQITFYDVAQAVDNAGDLQLPNLKLAEKVFPGDSAHIQKSQQLAAEVFGTAQANFNQALSQQTVSQLLEPGSYVHGIIDWRKQG</sequence>
<dbReference type="STRING" id="1400520.LFAB_16710"/>
<dbReference type="Gene3D" id="1.10.10.10">
    <property type="entry name" value="Winged helix-like DNA-binding domain superfamily/Winged helix DNA-binding domain"/>
    <property type="match status" value="1"/>
</dbReference>